<evidence type="ECO:0000313" key="4">
    <source>
        <dbReference type="Proteomes" id="UP001497457"/>
    </source>
</evidence>
<dbReference type="PANTHER" id="PTHR34710">
    <property type="entry name" value="OS03G0834100 PROTEIN"/>
    <property type="match status" value="1"/>
</dbReference>
<feature type="compositionally biased region" description="Basic residues" evidence="1">
    <location>
        <begin position="18"/>
        <end position="29"/>
    </location>
</feature>
<reference evidence="3" key="1">
    <citation type="submission" date="2024-10" db="EMBL/GenBank/DDBJ databases">
        <authorList>
            <person name="Ryan C."/>
        </authorList>
    </citation>
    <scope>NUCLEOTIDE SEQUENCE [LARGE SCALE GENOMIC DNA]</scope>
</reference>
<feature type="region of interest" description="Disordered" evidence="1">
    <location>
        <begin position="18"/>
        <end position="105"/>
    </location>
</feature>
<name>A0ABC9B2Y4_9POAL</name>
<protein>
    <recommendedName>
        <fullName evidence="2">DUF3615 domain-containing protein</fullName>
    </recommendedName>
</protein>
<dbReference type="Pfam" id="PF12274">
    <property type="entry name" value="DUF3615"/>
    <property type="match status" value="1"/>
</dbReference>
<dbReference type="AlphaFoldDB" id="A0ABC9B2Y4"/>
<evidence type="ECO:0000256" key="1">
    <source>
        <dbReference type="SAM" id="MobiDB-lite"/>
    </source>
</evidence>
<gene>
    <name evidence="3" type="ORF">URODEC1_LOCUS60188</name>
</gene>
<dbReference type="PANTHER" id="PTHR34710:SF20">
    <property type="entry name" value="OS10G0550200 PROTEIN"/>
    <property type="match status" value="1"/>
</dbReference>
<accession>A0ABC9B2Y4</accession>
<feature type="compositionally biased region" description="Polar residues" evidence="1">
    <location>
        <begin position="77"/>
        <end position="99"/>
    </location>
</feature>
<dbReference type="InterPro" id="IPR022059">
    <property type="entry name" value="DUF3615"/>
</dbReference>
<evidence type="ECO:0000313" key="3">
    <source>
        <dbReference type="EMBL" id="CAL4990290.1"/>
    </source>
</evidence>
<sequence length="291" mass="32735">MPRPTLADFTEIRWRSRSALRPCKTKRMQITRSHEMPARLRPRSAPPPSRRCSVEEPAASSSSRPPRRGRSLPRSAKTGSVNTSRLPAFGASSSHSGSEQVPGDTFRTVRRSQVCLDQKQNASAGHEELLAQATAQNVTLADAALTHFNKENPEDEYMLVRDDPGNAPMSRVFVHDGPWFHCNFSARAKNDGNRLVRFYAEIFYAEAPRVRRCCILITGTSEAHQDRTCGLCGGNTRQHGILHPPDVLGYQNWLGWGNGVDSFVRHGQHKPDQSRYKHKLQQQFRALRTVE</sequence>
<feature type="domain" description="DUF3615" evidence="2">
    <location>
        <begin position="141"/>
        <end position="244"/>
    </location>
</feature>
<evidence type="ECO:0000259" key="2">
    <source>
        <dbReference type="Pfam" id="PF12274"/>
    </source>
</evidence>
<proteinExistence type="predicted"/>
<keyword evidence="4" id="KW-1185">Reference proteome</keyword>
<dbReference type="Proteomes" id="UP001497457">
    <property type="component" value="Chromosome 24b"/>
</dbReference>
<dbReference type="EMBL" id="OZ075134">
    <property type="protein sequence ID" value="CAL4990290.1"/>
    <property type="molecule type" value="Genomic_DNA"/>
</dbReference>
<organism evidence="3 4">
    <name type="scientific">Urochloa decumbens</name>
    <dbReference type="NCBI Taxonomy" id="240449"/>
    <lineage>
        <taxon>Eukaryota</taxon>
        <taxon>Viridiplantae</taxon>
        <taxon>Streptophyta</taxon>
        <taxon>Embryophyta</taxon>
        <taxon>Tracheophyta</taxon>
        <taxon>Spermatophyta</taxon>
        <taxon>Magnoliopsida</taxon>
        <taxon>Liliopsida</taxon>
        <taxon>Poales</taxon>
        <taxon>Poaceae</taxon>
        <taxon>PACMAD clade</taxon>
        <taxon>Panicoideae</taxon>
        <taxon>Panicodae</taxon>
        <taxon>Paniceae</taxon>
        <taxon>Melinidinae</taxon>
        <taxon>Urochloa</taxon>
    </lineage>
</organism>